<evidence type="ECO:0000259" key="6">
    <source>
        <dbReference type="PROSITE" id="PS51918"/>
    </source>
</evidence>
<evidence type="ECO:0000256" key="5">
    <source>
        <dbReference type="ARBA" id="ARBA00023014"/>
    </source>
</evidence>
<dbReference type="CDD" id="cd01335">
    <property type="entry name" value="Radical_SAM"/>
    <property type="match status" value="1"/>
</dbReference>
<evidence type="ECO:0000256" key="3">
    <source>
        <dbReference type="ARBA" id="ARBA00022723"/>
    </source>
</evidence>
<dbReference type="SFLD" id="SFLDG01095">
    <property type="entry name" value="Uncharacterised_Radical_SAM_Su"/>
    <property type="match status" value="1"/>
</dbReference>
<comment type="caution">
    <text evidence="7">The sequence shown here is derived from an EMBL/GenBank/DDBJ whole genome shotgun (WGS) entry which is preliminary data.</text>
</comment>
<dbReference type="SFLD" id="SFLDG01082">
    <property type="entry name" value="B12-binding_domain_containing"/>
    <property type="match status" value="1"/>
</dbReference>
<dbReference type="SMART" id="SM00729">
    <property type="entry name" value="Elp3"/>
    <property type="match status" value="1"/>
</dbReference>
<dbReference type="SUPFAM" id="SSF102114">
    <property type="entry name" value="Radical SAM enzymes"/>
    <property type="match status" value="1"/>
</dbReference>
<dbReference type="InterPro" id="IPR007197">
    <property type="entry name" value="rSAM"/>
</dbReference>
<evidence type="ECO:0000256" key="4">
    <source>
        <dbReference type="ARBA" id="ARBA00023004"/>
    </source>
</evidence>
<dbReference type="SFLD" id="SFLDS00029">
    <property type="entry name" value="Radical_SAM"/>
    <property type="match status" value="1"/>
</dbReference>
<evidence type="ECO:0000256" key="2">
    <source>
        <dbReference type="ARBA" id="ARBA00022691"/>
    </source>
</evidence>
<keyword evidence="2" id="KW-0949">S-adenosyl-L-methionine</keyword>
<keyword evidence="8" id="KW-1185">Reference proteome</keyword>
<dbReference type="InterPro" id="IPR006638">
    <property type="entry name" value="Elp3/MiaA/NifB-like_rSAM"/>
</dbReference>
<dbReference type="Pfam" id="PF04055">
    <property type="entry name" value="Radical_SAM"/>
    <property type="match status" value="1"/>
</dbReference>
<dbReference type="Proteomes" id="UP001524944">
    <property type="component" value="Unassembled WGS sequence"/>
</dbReference>
<keyword evidence="5" id="KW-0411">Iron-sulfur</keyword>
<accession>A0ABT1Y7W7</accession>
<gene>
    <name evidence="7" type="ORF">NVS47_15935</name>
</gene>
<name>A0ABT1Y7W7_9FIRM</name>
<feature type="domain" description="Radical SAM core" evidence="6">
    <location>
        <begin position="11"/>
        <end position="240"/>
    </location>
</feature>
<dbReference type="InterPro" id="IPR023404">
    <property type="entry name" value="rSAM_horseshoe"/>
</dbReference>
<keyword evidence="4" id="KW-0408">Iron</keyword>
<dbReference type="Gene3D" id="3.80.30.20">
    <property type="entry name" value="tm_1862 like domain"/>
    <property type="match status" value="1"/>
</dbReference>
<organism evidence="7 8">
    <name type="scientific">Dehalobacterium formicoaceticum</name>
    <dbReference type="NCBI Taxonomy" id="51515"/>
    <lineage>
        <taxon>Bacteria</taxon>
        <taxon>Bacillati</taxon>
        <taxon>Bacillota</taxon>
        <taxon>Clostridia</taxon>
        <taxon>Eubacteriales</taxon>
        <taxon>Peptococcaceae</taxon>
        <taxon>Dehalobacterium</taxon>
    </lineage>
</organism>
<dbReference type="EMBL" id="JANPWE010000015">
    <property type="protein sequence ID" value="MCR6546980.1"/>
    <property type="molecule type" value="Genomic_DNA"/>
</dbReference>
<evidence type="ECO:0000313" key="7">
    <source>
        <dbReference type="EMBL" id="MCR6546980.1"/>
    </source>
</evidence>
<dbReference type="PANTHER" id="PTHR43409:SF4">
    <property type="entry name" value="RADICAL SAM SUPERFAMILY PROTEIN"/>
    <property type="match status" value="1"/>
</dbReference>
<dbReference type="PANTHER" id="PTHR43409">
    <property type="entry name" value="ANAEROBIC MAGNESIUM-PROTOPORPHYRIN IX MONOMETHYL ESTER CYCLASE-RELATED"/>
    <property type="match status" value="1"/>
</dbReference>
<sequence>MHYNSPIVRPQTDANDLFIELTVGCTHNSCTFCNFYDGYPFRVADWKQIEEDLQEAAAVYPHTTKVWATGGNPFALSVDNLKRFADLTKEYLPEARIGTYARVNDLYHKSAEEIHILHEAGYDNIVLGIESADDDVLSHVKKGYTAEDILRECKKLEEAGMPYRIIYLGGLAGAGNGEESARRTAAVLNQLHPYYMFLTTVAILPGTKLHQEMLDGTFKEETELERLKEFRRLIQDMKNPIGVFSATSTDVLAFTAHFPEDKDKVLKKFDKAISTFSAEDEAYFNARRHAMRSV</sequence>
<dbReference type="InterPro" id="IPR051198">
    <property type="entry name" value="BchE-like"/>
</dbReference>
<keyword evidence="3" id="KW-0479">Metal-binding</keyword>
<dbReference type="RefSeq" id="WP_257914164.1">
    <property type="nucleotide sequence ID" value="NZ_JANPWE010000015.1"/>
</dbReference>
<proteinExistence type="predicted"/>
<comment type="cofactor">
    <cofactor evidence="1">
        <name>[4Fe-4S] cluster</name>
        <dbReference type="ChEBI" id="CHEBI:49883"/>
    </cofactor>
</comment>
<protein>
    <submittedName>
        <fullName evidence="7">Radical SAM protein</fullName>
    </submittedName>
</protein>
<dbReference type="PROSITE" id="PS51918">
    <property type="entry name" value="RADICAL_SAM"/>
    <property type="match status" value="1"/>
</dbReference>
<reference evidence="7 8" key="1">
    <citation type="submission" date="2022-08" db="EMBL/GenBank/DDBJ databases">
        <title>Proteogenomics of the novel Dehalobacterium formicoaceticum strain EZ94 highlights a key role of methyltransferases during anaerobic dichloromethane degradation.</title>
        <authorList>
            <person name="Wasmund K."/>
        </authorList>
    </citation>
    <scope>NUCLEOTIDE SEQUENCE [LARGE SCALE GENOMIC DNA]</scope>
    <source>
        <strain evidence="7 8">EZ94</strain>
    </source>
</reference>
<dbReference type="InterPro" id="IPR058240">
    <property type="entry name" value="rSAM_sf"/>
</dbReference>
<evidence type="ECO:0000313" key="8">
    <source>
        <dbReference type="Proteomes" id="UP001524944"/>
    </source>
</evidence>
<evidence type="ECO:0000256" key="1">
    <source>
        <dbReference type="ARBA" id="ARBA00001966"/>
    </source>
</evidence>